<dbReference type="EC" id="2.7.7.42" evidence="7"/>
<dbReference type="KEGG" id="ntt:TAO_0091"/>
<dbReference type="EMBL" id="AP014836">
    <property type="protein sequence ID" value="BAW79461.1"/>
    <property type="molecule type" value="Genomic_DNA"/>
</dbReference>
<dbReference type="Gene3D" id="1.20.120.330">
    <property type="entry name" value="Nucleotidyltransferases domain 2"/>
    <property type="match status" value="2"/>
</dbReference>
<sequence length="970" mass="111455">MDWQAKIQELPPLLQGRVKRDLARFQESLNQNGPEIRLQTKTKETLCSVWAASDFVASSCIRQPSLLFDLQESGDLFRTYEPDFYSKALKQQLAHVTNETVLMTVLRRFRRREMVRIIWRDLAGWADLEEILGDLSQLAEDCLNNALTCLHHWQSQELGTPYGFYSGKPQTLVILGMGKLGARELNLSSDIDLMFTYPENGETQGVEKTRSNEEYFTRLAQCIIRCFEMRTEEGFVFRVDMRLRPDGDSGPLVVSFEAMENYYQSQGRDWERYAMIKARVVAGDYLAGKRLLAMLQLFTYRRYLDFGAIEALRDMKMLIVQELRRQGSKADINIKLGLGGIREIEFIGQSFQLIRGGREVALQDRRILRTLTLLAERNYLPVYVKEDLCAAYVFLRRVEHRLQAYRDEQTHILPDSAEGQERLAFSMGYKDWEGFLYQLNRHRHRVQEHFEQLFAAPHIGALKQTEQPNDLTQVWLACHLSEAILAVLSTAGYCSPEKVIQMLARLRQSYTVRALNSRGQRRLTQLMPLLLGAIGSTDQPEQCLQRVLILLETIAKRAAYLALLIENSMALSQLVKLCAASPFVARQLTRYPLLLDDLLDPRALYQVPNYSQLTEDLVQLLISASQDDLEQHMELLRHFRQRQSLRVAAADITGILPLMKVGDHLTYLAEVVLQKSLELSWQHLARRHGYPHPSCGDELENCGFAIIAYGKLGGYELGYGSDLDVVFLHTAKLNDPLTKGDRPLHPIVFYSRLGQRLIHILQTLTPLGKLYEVDTRLRPSGDSGLLVSSLEGYCDYQRTQAWTWEHQALVRARFIAGDKKIGITFAAMREEILVRQRDLTRLQEEVRSMRTKMRSQLDQSRIGVFDLKQGKGGIVDIEFIVQYGVLAWAHTYPHLLVYPDNIRTLEGFTQAGLMSQENSTLLIKSYCAYRMATNRLNLQEREEWVEEGQFAKERDAVQRLWSVLLEAKIA</sequence>
<dbReference type="InterPro" id="IPR005190">
    <property type="entry name" value="GlnE_rpt_dom"/>
</dbReference>
<reference evidence="10 11" key="1">
    <citation type="journal article" date="2017" name="ISME J.">
        <title>An acid-tolerant ammonia-oxidizing ?-proteobacterium from soil.</title>
        <authorList>
            <person name="Hayatsu M."/>
            <person name="Tago K."/>
            <person name="Uchiyama I."/>
            <person name="Toyoda A."/>
            <person name="Wang Y."/>
            <person name="Shimomura Y."/>
            <person name="Okubo T."/>
            <person name="Kurisu F."/>
            <person name="Hirono Y."/>
            <person name="Nonaka K."/>
            <person name="Akiyama H."/>
            <person name="Itoh T."/>
            <person name="Takami H."/>
        </authorList>
    </citation>
    <scope>NUCLEOTIDE SEQUENCE [LARGE SCALE GENOMIC DNA]</scope>
    <source>
        <strain evidence="10 11">TAO100</strain>
    </source>
</reference>
<feature type="domain" description="PII-uridylyltransferase/Glutamine-synthetase adenylyltransferase" evidence="9">
    <location>
        <begin position="853"/>
        <end position="942"/>
    </location>
</feature>
<dbReference type="NCBIfam" id="NF008292">
    <property type="entry name" value="PRK11072.1"/>
    <property type="match status" value="1"/>
</dbReference>
<dbReference type="InterPro" id="IPR023057">
    <property type="entry name" value="GlnE"/>
</dbReference>
<dbReference type="Pfam" id="PF08335">
    <property type="entry name" value="GlnD_UR_UTase"/>
    <property type="match status" value="2"/>
</dbReference>
<dbReference type="FunFam" id="3.30.460.10:FF:000009">
    <property type="entry name" value="Bifunctional glutamine synthetase adenylyltransferase/adenylyl-removing enzyme"/>
    <property type="match status" value="2"/>
</dbReference>
<keyword evidence="3 7" id="KW-0547">Nucleotide-binding</keyword>
<name>A0A1Q2SK02_9GAMM</name>
<dbReference type="FunFam" id="1.20.120.330:FF:000005">
    <property type="entry name" value="Bifunctional glutamine synthetase adenylyltransferase/adenylyl-removing enzyme"/>
    <property type="match status" value="1"/>
</dbReference>
<dbReference type="GO" id="GO:0000287">
    <property type="term" value="F:magnesium ion binding"/>
    <property type="evidence" value="ECO:0007669"/>
    <property type="project" value="UniProtKB-UniRule"/>
</dbReference>
<evidence type="ECO:0000259" key="8">
    <source>
        <dbReference type="Pfam" id="PF03710"/>
    </source>
</evidence>
<gene>
    <name evidence="7" type="primary">glnE</name>
    <name evidence="10" type="ORF">TAO_0091</name>
</gene>
<dbReference type="InterPro" id="IPR013546">
    <property type="entry name" value="PII_UdlTrfase/GS_AdlTrfase"/>
</dbReference>
<dbReference type="GO" id="GO:0016874">
    <property type="term" value="F:ligase activity"/>
    <property type="evidence" value="ECO:0007669"/>
    <property type="project" value="UniProtKB-KW"/>
</dbReference>
<dbReference type="GO" id="GO:0000820">
    <property type="term" value="P:regulation of glutamine family amino acid metabolic process"/>
    <property type="evidence" value="ECO:0007669"/>
    <property type="project" value="UniProtKB-UniRule"/>
</dbReference>
<dbReference type="Gene3D" id="3.30.460.10">
    <property type="entry name" value="Beta Polymerase, domain 2"/>
    <property type="match status" value="2"/>
</dbReference>
<keyword evidence="2 7" id="KW-0548">Nucleotidyltransferase</keyword>
<keyword evidence="4 7" id="KW-0067">ATP-binding</keyword>
<dbReference type="GO" id="GO:0005829">
    <property type="term" value="C:cytosol"/>
    <property type="evidence" value="ECO:0007669"/>
    <property type="project" value="TreeGrafter"/>
</dbReference>
<evidence type="ECO:0000313" key="11">
    <source>
        <dbReference type="Proteomes" id="UP000243679"/>
    </source>
</evidence>
<keyword evidence="11" id="KW-1185">Reference proteome</keyword>
<keyword evidence="6 7" id="KW-0511">Multifunctional enzyme</keyword>
<feature type="region of interest" description="Adenylyl removase" evidence="7">
    <location>
        <begin position="1"/>
        <end position="458"/>
    </location>
</feature>
<feature type="domain" description="Glutamate-ammonia ligase adenylyltransferase repeated" evidence="8">
    <location>
        <begin position="45"/>
        <end position="290"/>
    </location>
</feature>
<dbReference type="PANTHER" id="PTHR30621:SF0">
    <property type="entry name" value="BIFUNCTIONAL GLUTAMINE SYNTHETASE ADENYLYLTRANSFERASE_ADENYLYL-REMOVING ENZYME"/>
    <property type="match status" value="1"/>
</dbReference>
<evidence type="ECO:0000259" key="9">
    <source>
        <dbReference type="Pfam" id="PF08335"/>
    </source>
</evidence>
<feature type="region of interest" description="Adenylyl transferase" evidence="7">
    <location>
        <begin position="468"/>
        <end position="970"/>
    </location>
</feature>
<comment type="catalytic activity">
    <reaction evidence="7">
        <text>[glutamine synthetase]-O(4)-(5'-adenylyl)-L-tyrosine + phosphate = [glutamine synthetase]-L-tyrosine + ADP</text>
        <dbReference type="Rhea" id="RHEA:43716"/>
        <dbReference type="Rhea" id="RHEA-COMP:10660"/>
        <dbReference type="Rhea" id="RHEA-COMP:10661"/>
        <dbReference type="ChEBI" id="CHEBI:43474"/>
        <dbReference type="ChEBI" id="CHEBI:46858"/>
        <dbReference type="ChEBI" id="CHEBI:83624"/>
        <dbReference type="ChEBI" id="CHEBI:456216"/>
        <dbReference type="EC" id="2.7.7.89"/>
    </reaction>
</comment>
<dbReference type="SUPFAM" id="SSF81593">
    <property type="entry name" value="Nucleotidyltransferase substrate binding subunit/domain"/>
    <property type="match status" value="2"/>
</dbReference>
<feature type="domain" description="Glutamate-ammonia ligase adenylyltransferase repeated" evidence="8">
    <location>
        <begin position="572"/>
        <end position="826"/>
    </location>
</feature>
<organism evidence="10 11">
    <name type="scientific">Candidatus Nitrosoglobus terrae</name>
    <dbReference type="NCBI Taxonomy" id="1630141"/>
    <lineage>
        <taxon>Bacteria</taxon>
        <taxon>Pseudomonadati</taxon>
        <taxon>Pseudomonadota</taxon>
        <taxon>Gammaproteobacteria</taxon>
        <taxon>Chromatiales</taxon>
        <taxon>Chromatiaceae</taxon>
        <taxon>Candidatus Nitrosoglobus</taxon>
    </lineage>
</organism>
<dbReference type="AlphaFoldDB" id="A0A1Q2SK02"/>
<proteinExistence type="inferred from homology"/>
<keyword evidence="1 7" id="KW-0808">Transferase</keyword>
<dbReference type="GO" id="GO:0047388">
    <property type="term" value="F:[glutamine synthetase]-adenylyl-L-tyrosine phosphorylase activity"/>
    <property type="evidence" value="ECO:0007669"/>
    <property type="project" value="UniProtKB-EC"/>
</dbReference>
<protein>
    <recommendedName>
        <fullName evidence="7">Bifunctional glutamine synthetase adenylyltransferase/adenylyl-removing enzyme</fullName>
    </recommendedName>
    <alternativeName>
        <fullName evidence="7">ATP:glutamine synthetase adenylyltransferase</fullName>
    </alternativeName>
    <alternativeName>
        <fullName evidence="7">ATase</fullName>
    </alternativeName>
    <domain>
        <recommendedName>
            <fullName evidence="7">Glutamine synthetase adenylyl-L-tyrosine phosphorylase</fullName>
            <ecNumber evidence="7">2.7.7.89</ecNumber>
        </recommendedName>
        <alternativeName>
            <fullName evidence="7">Adenylyl removase</fullName>
            <shortName evidence="7">AR</shortName>
            <shortName evidence="7">AT-N</shortName>
        </alternativeName>
    </domain>
    <domain>
        <recommendedName>
            <fullName evidence="7">Glutamine synthetase adenylyl transferase</fullName>
            <ecNumber evidence="7">2.7.7.42</ecNumber>
        </recommendedName>
        <alternativeName>
            <fullName evidence="7">Adenylyl transferase</fullName>
            <shortName evidence="7">AT</shortName>
            <shortName evidence="7">AT-C</shortName>
        </alternativeName>
    </domain>
</protein>
<dbReference type="EC" id="2.7.7.89" evidence="7"/>
<dbReference type="RefSeq" id="WP_096526124.1">
    <property type="nucleotide sequence ID" value="NZ_AP014836.1"/>
</dbReference>
<dbReference type="Gene3D" id="1.10.4050.10">
    <property type="entry name" value="Glutamine synthase adenylyltransferase GlnE"/>
    <property type="match status" value="1"/>
</dbReference>
<dbReference type="Gene3D" id="1.20.120.1510">
    <property type="match status" value="1"/>
</dbReference>
<comment type="catalytic activity">
    <reaction evidence="7">
        <text>[glutamine synthetase]-L-tyrosine + ATP = [glutamine synthetase]-O(4)-(5'-adenylyl)-L-tyrosine + diphosphate</text>
        <dbReference type="Rhea" id="RHEA:18589"/>
        <dbReference type="Rhea" id="RHEA-COMP:10660"/>
        <dbReference type="Rhea" id="RHEA-COMP:10661"/>
        <dbReference type="ChEBI" id="CHEBI:30616"/>
        <dbReference type="ChEBI" id="CHEBI:33019"/>
        <dbReference type="ChEBI" id="CHEBI:46858"/>
        <dbReference type="ChEBI" id="CHEBI:83624"/>
        <dbReference type="EC" id="2.7.7.42"/>
    </reaction>
</comment>
<dbReference type="OrthoDB" id="9759366at2"/>
<dbReference type="HAMAP" id="MF_00802">
    <property type="entry name" value="GlnE"/>
    <property type="match status" value="1"/>
</dbReference>
<keyword evidence="10" id="KW-0436">Ligase</keyword>
<dbReference type="InterPro" id="IPR043519">
    <property type="entry name" value="NT_sf"/>
</dbReference>
<evidence type="ECO:0000256" key="5">
    <source>
        <dbReference type="ARBA" id="ARBA00022842"/>
    </source>
</evidence>
<dbReference type="Pfam" id="PF03710">
    <property type="entry name" value="GlnE"/>
    <property type="match status" value="2"/>
</dbReference>
<comment type="similarity">
    <text evidence="7">Belongs to the GlnE family.</text>
</comment>
<evidence type="ECO:0000313" key="10">
    <source>
        <dbReference type="EMBL" id="BAW79461.1"/>
    </source>
</evidence>
<evidence type="ECO:0000256" key="6">
    <source>
        <dbReference type="ARBA" id="ARBA00023268"/>
    </source>
</evidence>
<dbReference type="CDD" id="cd05401">
    <property type="entry name" value="NT_GlnE_GlnD_like"/>
    <property type="match status" value="2"/>
</dbReference>
<comment type="function">
    <text evidence="7">Involved in the regulation of glutamine synthetase GlnA, a key enzyme in the process to assimilate ammonia. When cellular nitrogen levels are high, the C-terminal adenylyl transferase (AT) inactivates GlnA by covalent transfer of an adenylyl group from ATP to specific tyrosine residue of GlnA, thus reducing its activity. Conversely, when nitrogen levels are low, the N-terminal adenylyl removase (AR) activates GlnA by removing the adenylyl group by phosphorolysis, increasing its activity. The regulatory region of GlnE binds the signal transduction protein PII (GlnB) which indicates the nitrogen status of the cell.</text>
</comment>
<evidence type="ECO:0000256" key="3">
    <source>
        <dbReference type="ARBA" id="ARBA00022741"/>
    </source>
</evidence>
<feature type="domain" description="PII-uridylyltransferase/Glutamine-synthetase adenylyltransferase" evidence="9">
    <location>
        <begin position="315"/>
        <end position="454"/>
    </location>
</feature>
<evidence type="ECO:0000256" key="1">
    <source>
        <dbReference type="ARBA" id="ARBA00022679"/>
    </source>
</evidence>
<evidence type="ECO:0000256" key="4">
    <source>
        <dbReference type="ARBA" id="ARBA00022840"/>
    </source>
</evidence>
<dbReference type="PANTHER" id="PTHR30621">
    <property type="entry name" value="GLUTAMINE SYNTHETASE ADENYLYLTRANSFERASE"/>
    <property type="match status" value="1"/>
</dbReference>
<dbReference type="GO" id="GO:0005524">
    <property type="term" value="F:ATP binding"/>
    <property type="evidence" value="ECO:0007669"/>
    <property type="project" value="UniProtKB-UniRule"/>
</dbReference>
<comment type="cofactor">
    <cofactor evidence="7">
        <name>Mg(2+)</name>
        <dbReference type="ChEBI" id="CHEBI:18420"/>
    </cofactor>
</comment>
<dbReference type="SUPFAM" id="SSF81301">
    <property type="entry name" value="Nucleotidyltransferase"/>
    <property type="match status" value="2"/>
</dbReference>
<dbReference type="GO" id="GO:0008882">
    <property type="term" value="F:[glutamate-ammonia-ligase] adenylyltransferase activity"/>
    <property type="evidence" value="ECO:0007669"/>
    <property type="project" value="UniProtKB-UniRule"/>
</dbReference>
<evidence type="ECO:0000256" key="2">
    <source>
        <dbReference type="ARBA" id="ARBA00022695"/>
    </source>
</evidence>
<evidence type="ECO:0000256" key="7">
    <source>
        <dbReference type="HAMAP-Rule" id="MF_00802"/>
    </source>
</evidence>
<keyword evidence="5 7" id="KW-0460">Magnesium</keyword>
<accession>A0A1Q2SK02</accession>
<dbReference type="Proteomes" id="UP000243679">
    <property type="component" value="Chromosome"/>
</dbReference>